<dbReference type="PANTHER" id="PTHR30137">
    <property type="entry name" value="LUCIFERASE-LIKE MONOOXYGENASE"/>
    <property type="match status" value="1"/>
</dbReference>
<keyword evidence="4" id="KW-1185">Reference proteome</keyword>
<dbReference type="SUPFAM" id="SSF51679">
    <property type="entry name" value="Bacterial luciferase-like"/>
    <property type="match status" value="1"/>
</dbReference>
<evidence type="ECO:0000313" key="3">
    <source>
        <dbReference type="EMBL" id="MFD2611111.1"/>
    </source>
</evidence>
<dbReference type="EMBL" id="JBHUME010000002">
    <property type="protein sequence ID" value="MFD2611111.1"/>
    <property type="molecule type" value="Genomic_DNA"/>
</dbReference>
<dbReference type="InterPro" id="IPR050766">
    <property type="entry name" value="Bact_Lucif_Oxidored"/>
</dbReference>
<reference evidence="4" key="1">
    <citation type="journal article" date="2019" name="Int. J. Syst. Evol. Microbiol.">
        <title>The Global Catalogue of Microorganisms (GCM) 10K type strain sequencing project: providing services to taxonomists for standard genome sequencing and annotation.</title>
        <authorList>
            <consortium name="The Broad Institute Genomics Platform"/>
            <consortium name="The Broad Institute Genome Sequencing Center for Infectious Disease"/>
            <person name="Wu L."/>
            <person name="Ma J."/>
        </authorList>
    </citation>
    <scope>NUCLEOTIDE SEQUENCE [LARGE SCALE GENOMIC DNA]</scope>
    <source>
        <strain evidence="4">KCTC 3950</strain>
    </source>
</reference>
<evidence type="ECO:0000313" key="4">
    <source>
        <dbReference type="Proteomes" id="UP001597541"/>
    </source>
</evidence>
<dbReference type="Pfam" id="PF00296">
    <property type="entry name" value="Bac_luciferase"/>
    <property type="match status" value="1"/>
</dbReference>
<dbReference type="GO" id="GO:0016491">
    <property type="term" value="F:oxidoreductase activity"/>
    <property type="evidence" value="ECO:0007669"/>
    <property type="project" value="UniProtKB-KW"/>
</dbReference>
<dbReference type="PANTHER" id="PTHR30137:SF19">
    <property type="entry name" value="LUCIFERASE-LIKE MONOOXYGENASE"/>
    <property type="match status" value="1"/>
</dbReference>
<evidence type="ECO:0000259" key="2">
    <source>
        <dbReference type="Pfam" id="PF00296"/>
    </source>
</evidence>
<dbReference type="InterPro" id="IPR019949">
    <property type="entry name" value="CmoO-like"/>
</dbReference>
<evidence type="ECO:0000256" key="1">
    <source>
        <dbReference type="ARBA" id="ARBA00007789"/>
    </source>
</evidence>
<dbReference type="NCBIfam" id="TIGR03558">
    <property type="entry name" value="oxido_grp_1"/>
    <property type="match status" value="1"/>
</dbReference>
<dbReference type="Gene3D" id="3.20.20.30">
    <property type="entry name" value="Luciferase-like domain"/>
    <property type="match status" value="1"/>
</dbReference>
<organism evidence="3 4">
    <name type="scientific">Paenibacillus gansuensis</name>
    <dbReference type="NCBI Taxonomy" id="306542"/>
    <lineage>
        <taxon>Bacteria</taxon>
        <taxon>Bacillati</taxon>
        <taxon>Bacillota</taxon>
        <taxon>Bacilli</taxon>
        <taxon>Bacillales</taxon>
        <taxon>Paenibacillaceae</taxon>
        <taxon>Paenibacillus</taxon>
    </lineage>
</organism>
<dbReference type="EC" id="1.-.-.-" evidence="3"/>
<dbReference type="Proteomes" id="UP001597541">
    <property type="component" value="Unassembled WGS sequence"/>
</dbReference>
<comment type="caution">
    <text evidence="3">The sequence shown here is derived from an EMBL/GenBank/DDBJ whole genome shotgun (WGS) entry which is preliminary data.</text>
</comment>
<sequence>MIKLSVLDQSQISEGRTAQDALMETTRLAQEAEKLGYTRFWVSEHHSSKALAHSSPEVLIAHMAALTQRIRLGSGGIMLTHYSAYKVAENFRLLEALHPGRIDLGTGRAPGGMPLSTRALQEGKRSDVDLYPQQIADLAGYLHESLPEDHRFPGLHTAPSIPTAPDLWLLGSSLGSARIAAAMGQAYAYAQFFGVPGSEQAIQLYKEQFQPSVLNDEPRTLAAVLVICAETEEEANRLATSADLFFLRLEQGRMLDTFPSVQTAMDYPYTPYDLEHMNARRHRRIVGNPEQVKQKLLEMSERYGTDEFMIVTPVHNFAARVNSYRLIAEVMRVGE</sequence>
<gene>
    <name evidence="3" type="ORF">ACFSUF_01580</name>
</gene>
<proteinExistence type="predicted"/>
<name>A0ABW5P735_9BACL</name>
<dbReference type="RefSeq" id="WP_377599438.1">
    <property type="nucleotide sequence ID" value="NZ_JBHUME010000002.1"/>
</dbReference>
<keyword evidence="3" id="KW-0560">Oxidoreductase</keyword>
<protein>
    <submittedName>
        <fullName evidence="3">LLM class flavin-dependent oxidoreductase</fullName>
        <ecNumber evidence="3">1.-.-.-</ecNumber>
    </submittedName>
</protein>
<dbReference type="InterPro" id="IPR036661">
    <property type="entry name" value="Luciferase-like_sf"/>
</dbReference>
<feature type="domain" description="Luciferase-like" evidence="2">
    <location>
        <begin position="4"/>
        <end position="303"/>
    </location>
</feature>
<accession>A0ABW5P735</accession>
<dbReference type="InterPro" id="IPR011251">
    <property type="entry name" value="Luciferase-like_dom"/>
</dbReference>
<comment type="similarity">
    <text evidence="1">To bacterial alkanal monooxygenase alpha and beta chains.</text>
</comment>